<accession>A0A9N9MYB7</accession>
<evidence type="ECO:0000256" key="1">
    <source>
        <dbReference type="SAM" id="MobiDB-lite"/>
    </source>
</evidence>
<proteinExistence type="predicted"/>
<keyword evidence="3" id="KW-1185">Reference proteome</keyword>
<dbReference type="SUPFAM" id="SSF57756">
    <property type="entry name" value="Retrovirus zinc finger-like domains"/>
    <property type="match status" value="1"/>
</dbReference>
<dbReference type="InterPro" id="IPR036875">
    <property type="entry name" value="Znf_CCHC_sf"/>
</dbReference>
<gene>
    <name evidence="2" type="ORF">CEUTPL_LOCUS11997</name>
</gene>
<feature type="compositionally biased region" description="Low complexity" evidence="1">
    <location>
        <begin position="151"/>
        <end position="205"/>
    </location>
</feature>
<name>A0A9N9MYB7_9CUCU</name>
<dbReference type="EMBL" id="OU892283">
    <property type="protein sequence ID" value="CAG9771566.1"/>
    <property type="molecule type" value="Genomic_DNA"/>
</dbReference>
<dbReference type="AlphaFoldDB" id="A0A9N9MYB7"/>
<sequence>MNSPILELHDEDIRLALEEALQEDSHLTFPNQATTSTAEIQDTLATPTPVSEIRTTSPTTKSTVLTEETPPVTSVCNLNKAVASAIRLPVEKGLCWRCGYPNHRRDNCTGSPLVFCSRCGQVGIMSKHCPCEPVPRPPSSSLPPTANRPLTSTRPPTFRRPPSASRSPTATEPSTSNRPPTSRRPPSLSRPSTSTRPPTSRRPPSSDWPLTPRRSPIPACHTEGGQSAQGPSARDRCNQPHRAANPRTRFRPCRTCGCPFGEHFQ</sequence>
<organism evidence="2 3">
    <name type="scientific">Ceutorhynchus assimilis</name>
    <name type="common">cabbage seed weevil</name>
    <dbReference type="NCBI Taxonomy" id="467358"/>
    <lineage>
        <taxon>Eukaryota</taxon>
        <taxon>Metazoa</taxon>
        <taxon>Ecdysozoa</taxon>
        <taxon>Arthropoda</taxon>
        <taxon>Hexapoda</taxon>
        <taxon>Insecta</taxon>
        <taxon>Pterygota</taxon>
        <taxon>Neoptera</taxon>
        <taxon>Endopterygota</taxon>
        <taxon>Coleoptera</taxon>
        <taxon>Polyphaga</taxon>
        <taxon>Cucujiformia</taxon>
        <taxon>Curculionidae</taxon>
        <taxon>Ceutorhynchinae</taxon>
        <taxon>Ceutorhynchus</taxon>
    </lineage>
</organism>
<reference evidence="2" key="1">
    <citation type="submission" date="2022-01" db="EMBL/GenBank/DDBJ databases">
        <authorList>
            <person name="King R."/>
        </authorList>
    </citation>
    <scope>NUCLEOTIDE SEQUENCE</scope>
</reference>
<evidence type="ECO:0000313" key="2">
    <source>
        <dbReference type="EMBL" id="CAG9771566.1"/>
    </source>
</evidence>
<dbReference type="GO" id="GO:0003676">
    <property type="term" value="F:nucleic acid binding"/>
    <property type="evidence" value="ECO:0007669"/>
    <property type="project" value="InterPro"/>
</dbReference>
<dbReference type="GO" id="GO:0008270">
    <property type="term" value="F:zinc ion binding"/>
    <property type="evidence" value="ECO:0007669"/>
    <property type="project" value="InterPro"/>
</dbReference>
<evidence type="ECO:0000313" key="3">
    <source>
        <dbReference type="Proteomes" id="UP001152799"/>
    </source>
</evidence>
<dbReference type="Proteomes" id="UP001152799">
    <property type="component" value="Chromosome 7"/>
</dbReference>
<evidence type="ECO:0008006" key="4">
    <source>
        <dbReference type="Google" id="ProtNLM"/>
    </source>
</evidence>
<dbReference type="Gene3D" id="4.10.60.10">
    <property type="entry name" value="Zinc finger, CCHC-type"/>
    <property type="match status" value="1"/>
</dbReference>
<protein>
    <recommendedName>
        <fullName evidence="4">CCHC-type domain-containing protein</fullName>
    </recommendedName>
</protein>
<feature type="region of interest" description="Disordered" evidence="1">
    <location>
        <begin position="133"/>
        <end position="250"/>
    </location>
</feature>
<dbReference type="OrthoDB" id="6782737at2759"/>